<dbReference type="SMART" id="SM00028">
    <property type="entry name" value="TPR"/>
    <property type="match status" value="2"/>
</dbReference>
<name>A0A091CRX3_FUKDA</name>
<dbReference type="STRING" id="885580.ENSFDAP00000021762"/>
<reference evidence="1 2" key="1">
    <citation type="submission" date="2013-11" db="EMBL/GenBank/DDBJ databases">
        <title>The Damaraland mole rat (Fukomys damarensis) genome and evolution of African mole rats.</title>
        <authorList>
            <person name="Gladyshev V.N."/>
            <person name="Fang X."/>
        </authorList>
    </citation>
    <scope>NUCLEOTIDE SEQUENCE [LARGE SCALE GENOMIC DNA]</scope>
    <source>
        <tissue evidence="1">Liver</tissue>
    </source>
</reference>
<dbReference type="InterPro" id="IPR042621">
    <property type="entry name" value="TTC23/TTC23L"/>
</dbReference>
<evidence type="ECO:0000313" key="2">
    <source>
        <dbReference type="Proteomes" id="UP000028990"/>
    </source>
</evidence>
<dbReference type="InterPro" id="IPR011990">
    <property type="entry name" value="TPR-like_helical_dom_sf"/>
</dbReference>
<dbReference type="Proteomes" id="UP000028990">
    <property type="component" value="Unassembled WGS sequence"/>
</dbReference>
<dbReference type="EMBL" id="KN124190">
    <property type="protein sequence ID" value="KFO22029.1"/>
    <property type="molecule type" value="Genomic_DNA"/>
</dbReference>
<dbReference type="PANTHER" id="PTHR14485">
    <property type="entry name" value="TETRATRICOPEPTIDE REPEAT PROTEIN 23"/>
    <property type="match status" value="1"/>
</dbReference>
<accession>A0A091CRX3</accession>
<dbReference type="SUPFAM" id="SSF48452">
    <property type="entry name" value="TPR-like"/>
    <property type="match status" value="1"/>
</dbReference>
<dbReference type="PANTHER" id="PTHR14485:SF3">
    <property type="entry name" value="TETRATRICOPEPTIDE REPEAT PROTEIN 23"/>
    <property type="match status" value="1"/>
</dbReference>
<evidence type="ECO:0000313" key="1">
    <source>
        <dbReference type="EMBL" id="KFO22029.1"/>
    </source>
</evidence>
<dbReference type="Gene3D" id="1.25.40.10">
    <property type="entry name" value="Tetratricopeptide repeat domain"/>
    <property type="match status" value="2"/>
</dbReference>
<dbReference type="AlphaFoldDB" id="A0A091CRX3"/>
<sequence length="713" mass="78942">MQESQETHISNHLDEVVAAVSINPRKKIQSKLPQTVLFQPPREKLHLCEEKAKSYLSSHQTRTQGDHDEHAHDLVELRGSAIVGKPDGWNTVGSFWAGWPGEALEEVTEGASMEKLREKRLGRGNTTHKICAVGCKEAVQELARCVALTRICYGDCHWKLAEAHVSLAQGYLLMKGFSLQAKQHAEKAKEILTDFIVPPYNDNTDVFKCSVELFHTMGRAFLSLQKFSEASENLVKAERLSRELLQCGRIVKEEWIEVQARIKWSFAQVYHSQKKSQEALPHYQEALEYMEISRGEESPEYVSILRDLAGAEQALGLHDTAINHFLQAHVLVLGRSPSREEAADSAHLVASAAVASRRPEHHDVAEKYFQESMAHLKDSEGAGNIKFLAVQDEFCHFLQITGQKERANLILKESLEAKVEAFGYFSPEVVETYKLLGGADLAQGNHSGAHKNLKKLCWRKMMVACSKTVARGWSKVMGESRDGSKDIEPTALGNLECLQIQTLLYGPQDKRTVATQQSVDVLSSSPQEYQGIKTGETFASDALVLGFSSPGYLPSKGTRGRHEAKAVSKSQSSLLHQCPSVLYPQEGQAQPGRLKSPPCTPQRKLWASGVLLCKSLSGQKVEFLTVLTQIFKAGCLNVLQQHHRPPSPPPAGHILTVDALQGELGLLFGFLSISITMAERLPFESAELPVQEIKLGVIVRIAPCMDLGSDLKQ</sequence>
<proteinExistence type="predicted"/>
<dbReference type="Pfam" id="PF13424">
    <property type="entry name" value="TPR_12"/>
    <property type="match status" value="1"/>
</dbReference>
<protein>
    <submittedName>
        <fullName evidence="1">Tetratricopeptide repeat protein 23</fullName>
    </submittedName>
</protein>
<gene>
    <name evidence="1" type="ORF">H920_16572</name>
</gene>
<keyword evidence="2" id="KW-1185">Reference proteome</keyword>
<organism evidence="1 2">
    <name type="scientific">Fukomys damarensis</name>
    <name type="common">Damaraland mole rat</name>
    <name type="synonym">Cryptomys damarensis</name>
    <dbReference type="NCBI Taxonomy" id="885580"/>
    <lineage>
        <taxon>Eukaryota</taxon>
        <taxon>Metazoa</taxon>
        <taxon>Chordata</taxon>
        <taxon>Craniata</taxon>
        <taxon>Vertebrata</taxon>
        <taxon>Euteleostomi</taxon>
        <taxon>Mammalia</taxon>
        <taxon>Eutheria</taxon>
        <taxon>Euarchontoglires</taxon>
        <taxon>Glires</taxon>
        <taxon>Rodentia</taxon>
        <taxon>Hystricomorpha</taxon>
        <taxon>Bathyergidae</taxon>
        <taxon>Fukomys</taxon>
    </lineage>
</organism>
<dbReference type="InterPro" id="IPR019734">
    <property type="entry name" value="TPR_rpt"/>
</dbReference>